<feature type="region of interest" description="Disordered" evidence="1">
    <location>
        <begin position="1"/>
        <end position="135"/>
    </location>
</feature>
<gene>
    <name evidence="2" type="ORF">PLICRDRAFT_32859</name>
</gene>
<proteinExistence type="predicted"/>
<feature type="compositionally biased region" description="Basic and acidic residues" evidence="1">
    <location>
        <begin position="368"/>
        <end position="390"/>
    </location>
</feature>
<dbReference type="Proteomes" id="UP000053263">
    <property type="component" value="Unassembled WGS sequence"/>
</dbReference>
<dbReference type="EMBL" id="KN832575">
    <property type="protein sequence ID" value="KII83686.1"/>
    <property type="molecule type" value="Genomic_DNA"/>
</dbReference>
<sequence>MSIHAEYSQSITSNADAIARKVVPKQRETKRTPKPKPPAPAADPLREIMKGLNALTNRMEGIEKRLDAPAPTRTTAARTTTTPAPPSQAARAATARAKTAPRDNYASGEVIKPKPKNAQPPRPAPSNPMAPHHPSRLIVEIRYGLSPEERPTERDAVREINEKLQENEDSKGLRVVTIKYNVHANCVVFLRPDQDARELIPFVPCFQHIIAGNSEVRARADQKWFKVQLNGVYTGTDYRPPYTPDELHEQLCENNPEYANLQILQKPRWMRAASDLENMSQSSVVFAVSSEAEASRILQCKVLAIAGRCWSFDHPYVRCKKTITCRRCGAAHAEAGHQCEDCTSDGVAMTGSCLHTEKCVNCSGAHPATDRQCPERQRRLGPTREGESTKKAQKAPGWQTVQRKGTSQQRAPRNSEPRSQGGYANAFAALETEEGEVPTEIEQLASRFMLAEHEAQQLWDDNGKNMARAVAAGEAHVRQQQAEDQEMESMYATQPQRRSPTTATRPTNQ</sequence>
<feature type="compositionally biased region" description="Pro residues" evidence="1">
    <location>
        <begin position="118"/>
        <end position="128"/>
    </location>
</feature>
<dbReference type="OrthoDB" id="2855870at2759"/>
<feature type="compositionally biased region" description="Low complexity" evidence="1">
    <location>
        <begin position="68"/>
        <end position="98"/>
    </location>
</feature>
<reference evidence="2 3" key="1">
    <citation type="submission" date="2014-06" db="EMBL/GenBank/DDBJ databases">
        <title>Evolutionary Origins and Diversification of the Mycorrhizal Mutualists.</title>
        <authorList>
            <consortium name="DOE Joint Genome Institute"/>
            <consortium name="Mycorrhizal Genomics Consortium"/>
            <person name="Kohler A."/>
            <person name="Kuo A."/>
            <person name="Nagy L.G."/>
            <person name="Floudas D."/>
            <person name="Copeland A."/>
            <person name="Barry K.W."/>
            <person name="Cichocki N."/>
            <person name="Veneault-Fourrey C."/>
            <person name="LaButti K."/>
            <person name="Lindquist E.A."/>
            <person name="Lipzen A."/>
            <person name="Lundell T."/>
            <person name="Morin E."/>
            <person name="Murat C."/>
            <person name="Riley R."/>
            <person name="Ohm R."/>
            <person name="Sun H."/>
            <person name="Tunlid A."/>
            <person name="Henrissat B."/>
            <person name="Grigoriev I.V."/>
            <person name="Hibbett D.S."/>
            <person name="Martin F."/>
        </authorList>
    </citation>
    <scope>NUCLEOTIDE SEQUENCE [LARGE SCALE GENOMIC DNA]</scope>
    <source>
        <strain evidence="2 3">FD-325 SS-3</strain>
    </source>
</reference>
<protein>
    <submittedName>
        <fullName evidence="2">Uncharacterized protein</fullName>
    </submittedName>
</protein>
<dbReference type="HOGENOM" id="CLU_535410_0_0_1"/>
<evidence type="ECO:0000313" key="2">
    <source>
        <dbReference type="EMBL" id="KII83686.1"/>
    </source>
</evidence>
<dbReference type="AlphaFoldDB" id="A0A0C9SKG3"/>
<evidence type="ECO:0000313" key="3">
    <source>
        <dbReference type="Proteomes" id="UP000053263"/>
    </source>
</evidence>
<organism evidence="2 3">
    <name type="scientific">Plicaturopsis crispa FD-325 SS-3</name>
    <dbReference type="NCBI Taxonomy" id="944288"/>
    <lineage>
        <taxon>Eukaryota</taxon>
        <taxon>Fungi</taxon>
        <taxon>Dikarya</taxon>
        <taxon>Basidiomycota</taxon>
        <taxon>Agaricomycotina</taxon>
        <taxon>Agaricomycetes</taxon>
        <taxon>Agaricomycetidae</taxon>
        <taxon>Amylocorticiales</taxon>
        <taxon>Amylocorticiaceae</taxon>
        <taxon>Plicatura</taxon>
        <taxon>Plicaturopsis crispa</taxon>
    </lineage>
</organism>
<feature type="compositionally biased region" description="Polar residues" evidence="1">
    <location>
        <begin position="399"/>
        <end position="412"/>
    </location>
</feature>
<feature type="region of interest" description="Disordered" evidence="1">
    <location>
        <begin position="365"/>
        <end position="422"/>
    </location>
</feature>
<evidence type="ECO:0000256" key="1">
    <source>
        <dbReference type="SAM" id="MobiDB-lite"/>
    </source>
</evidence>
<keyword evidence="3" id="KW-1185">Reference proteome</keyword>
<feature type="compositionally biased region" description="Polar residues" evidence="1">
    <location>
        <begin position="491"/>
        <end position="509"/>
    </location>
</feature>
<accession>A0A0C9SKG3</accession>
<name>A0A0C9SKG3_PLICR</name>
<feature type="region of interest" description="Disordered" evidence="1">
    <location>
        <begin position="469"/>
        <end position="509"/>
    </location>
</feature>